<dbReference type="GO" id="GO:0003677">
    <property type="term" value="F:DNA binding"/>
    <property type="evidence" value="ECO:0007669"/>
    <property type="project" value="InterPro"/>
</dbReference>
<dbReference type="Proteomes" id="UP000199677">
    <property type="component" value="Unassembled WGS sequence"/>
</dbReference>
<accession>A0A1H0DEJ0</accession>
<dbReference type="CDD" id="cd00093">
    <property type="entry name" value="HTH_XRE"/>
    <property type="match status" value="1"/>
</dbReference>
<evidence type="ECO:0000259" key="1">
    <source>
        <dbReference type="PROSITE" id="PS50943"/>
    </source>
</evidence>
<dbReference type="OrthoDB" id="565125at2"/>
<dbReference type="Gene3D" id="1.10.260.40">
    <property type="entry name" value="lambda repressor-like DNA-binding domains"/>
    <property type="match status" value="1"/>
</dbReference>
<gene>
    <name evidence="2" type="ORF">SAMN04487951_10794</name>
</gene>
<dbReference type="EMBL" id="FNII01000007">
    <property type="protein sequence ID" value="SDN68677.1"/>
    <property type="molecule type" value="Genomic_DNA"/>
</dbReference>
<name>A0A1H0DEJ0_9GAMM</name>
<keyword evidence="3" id="KW-1185">Reference proteome</keyword>
<dbReference type="InterPro" id="IPR024467">
    <property type="entry name" value="Xre/MbcA/ParS-like_toxin-bd"/>
</dbReference>
<proteinExistence type="predicted"/>
<dbReference type="InterPro" id="IPR010982">
    <property type="entry name" value="Lambda_DNA-bd_dom_sf"/>
</dbReference>
<evidence type="ECO:0000313" key="3">
    <source>
        <dbReference type="Proteomes" id="UP000199677"/>
    </source>
</evidence>
<dbReference type="PROSITE" id="PS50943">
    <property type="entry name" value="HTH_CROC1"/>
    <property type="match status" value="1"/>
</dbReference>
<dbReference type="Pfam" id="PF20432">
    <property type="entry name" value="Xre-like-HTH"/>
    <property type="match status" value="1"/>
</dbReference>
<dbReference type="AlphaFoldDB" id="A0A1H0DEJ0"/>
<reference evidence="3" key="1">
    <citation type="submission" date="2016-10" db="EMBL/GenBank/DDBJ databases">
        <authorList>
            <person name="Varghese N."/>
            <person name="Submissions S."/>
        </authorList>
    </citation>
    <scope>NUCLEOTIDE SEQUENCE [LARGE SCALE GENOMIC DNA]</scope>
    <source>
        <strain evidence="3">CGMCC 1.6494</strain>
    </source>
</reference>
<dbReference type="RefSeq" id="WP_089705716.1">
    <property type="nucleotide sequence ID" value="NZ_FNII01000007.1"/>
</dbReference>
<dbReference type="InterPro" id="IPR046847">
    <property type="entry name" value="Xre-like_HTH"/>
</dbReference>
<dbReference type="Pfam" id="PF09722">
    <property type="entry name" value="Xre_MbcA_ParS_C"/>
    <property type="match status" value="1"/>
</dbReference>
<dbReference type="SUPFAM" id="SSF47413">
    <property type="entry name" value="lambda repressor-like DNA-binding domains"/>
    <property type="match status" value="1"/>
</dbReference>
<feature type="domain" description="HTH cro/C1-type" evidence="1">
    <location>
        <begin position="24"/>
        <end position="47"/>
    </location>
</feature>
<evidence type="ECO:0000313" key="2">
    <source>
        <dbReference type="EMBL" id="SDN68677.1"/>
    </source>
</evidence>
<protein>
    <submittedName>
        <fullName evidence="2">Helix-turn-helix</fullName>
    </submittedName>
</protein>
<dbReference type="InterPro" id="IPR001387">
    <property type="entry name" value="Cro/C1-type_HTH"/>
</dbReference>
<organism evidence="2 3">
    <name type="scientific">Vreelandella arcis</name>
    <dbReference type="NCBI Taxonomy" id="416873"/>
    <lineage>
        <taxon>Bacteria</taxon>
        <taxon>Pseudomonadati</taxon>
        <taxon>Pseudomonadota</taxon>
        <taxon>Gammaproteobacteria</taxon>
        <taxon>Oceanospirillales</taxon>
        <taxon>Halomonadaceae</taxon>
        <taxon>Vreelandella</taxon>
    </lineage>
</organism>
<sequence>MSVLAQTKLTPEMVLAKAVLSAAEQLGLSQTDLAAVLGVHRTTITQLKKSLKLDPNSKQGELALLLIRLARALFALTGGDQKWIQHFMRTPNRVTGGIPAEQVTQLEGLFAVLRFVDGMRGKV</sequence>
<dbReference type="STRING" id="416873.SAMN04487951_10794"/>